<dbReference type="Pfam" id="PF01966">
    <property type="entry name" value="HD"/>
    <property type="match status" value="1"/>
</dbReference>
<dbReference type="SUPFAM" id="SSF109604">
    <property type="entry name" value="HD-domain/PDEase-like"/>
    <property type="match status" value="1"/>
</dbReference>
<dbReference type="Proteomes" id="UP000740329">
    <property type="component" value="Unassembled WGS sequence"/>
</dbReference>
<dbReference type="Gene3D" id="1.10.3210.10">
    <property type="entry name" value="Hypothetical protein af1432"/>
    <property type="match status" value="1"/>
</dbReference>
<dbReference type="GO" id="GO:0006203">
    <property type="term" value="P:dGTP catabolic process"/>
    <property type="evidence" value="ECO:0007669"/>
    <property type="project" value="TreeGrafter"/>
</dbReference>
<dbReference type="InterPro" id="IPR045509">
    <property type="entry name" value="HD_assoc_2"/>
</dbReference>
<dbReference type="PROSITE" id="PS51831">
    <property type="entry name" value="HD"/>
    <property type="match status" value="1"/>
</dbReference>
<reference evidence="2" key="1">
    <citation type="submission" date="2021-03" db="EMBL/GenBank/DDBJ databases">
        <title>Genomic Encyclopedia of Type Strains, Phase IV (KMG-V): Genome sequencing to study the core and pangenomes of soil and plant-associated prokaryotes.</title>
        <authorList>
            <person name="Whitman W."/>
        </authorList>
    </citation>
    <scope>NUCLEOTIDE SEQUENCE</scope>
    <source>
        <strain evidence="2">C4</strain>
    </source>
</reference>
<name>A0A8J7RI03_METVO</name>
<sequence>MEKSKIIRDPIHKDIKVKESEISIVDTENFQRLRNIKQTGLTCLVYPSANHTRFEHSLGTMYVAGEMAKKLNNPNLDINLIRILGLLHDIGHPPYSHTLEVNNYDHEYYTRQKIKKMNFENYQSREVLESYNSKGLIGKLIHGEMDSDRMDYLIRDSYHTGVAYGSIDIHRIISSITDFEDSNSLGILEKGVSAIESLLIARYQMYPTVYMHPVSRIAECMLKNATLDILKEGIIKNKDLSIMDDIDLVSTLRKSEGYGRELMKMLDTRNLFKNIATFPYRELKPLEIYKLINLTESNLAILEELLYDKMGFKLYLDIPKPPKIVENKVPVLINGKKHRLDEVSPLVQNLKVAYKKSWNVRVYAEPNKISNESIQTQKYNIKNSPYELKNIIYNLIDEYELVNELELFDNNFIINILAENPVVKGYSTFMAYAKNKGLSEAILSSELQKLLFSGMVKKRTVQMGGIYRYDYKLVDESIISR</sequence>
<dbReference type="AlphaFoldDB" id="A0A8J7RI03"/>
<gene>
    <name evidence="2" type="ORF">J3E07_001260</name>
</gene>
<dbReference type="CDD" id="cd00077">
    <property type="entry name" value="HDc"/>
    <property type="match status" value="1"/>
</dbReference>
<dbReference type="Pfam" id="PF19276">
    <property type="entry name" value="HD_assoc_2"/>
    <property type="match status" value="1"/>
</dbReference>
<dbReference type="EMBL" id="JAGGMV010000003">
    <property type="protein sequence ID" value="MBP2201835.1"/>
    <property type="molecule type" value="Genomic_DNA"/>
</dbReference>
<feature type="domain" description="HD" evidence="1">
    <location>
        <begin position="53"/>
        <end position="153"/>
    </location>
</feature>
<evidence type="ECO:0000259" key="1">
    <source>
        <dbReference type="PROSITE" id="PS51831"/>
    </source>
</evidence>
<dbReference type="InterPro" id="IPR003607">
    <property type="entry name" value="HD/PDEase_dom"/>
</dbReference>
<dbReference type="PANTHER" id="PTHR11373">
    <property type="entry name" value="DEOXYNUCLEOSIDE TRIPHOSPHATE TRIPHOSPHOHYDROLASE"/>
    <property type="match status" value="1"/>
</dbReference>
<proteinExistence type="predicted"/>
<evidence type="ECO:0000313" key="3">
    <source>
        <dbReference type="Proteomes" id="UP000740329"/>
    </source>
</evidence>
<accession>A0A8J7RI03</accession>
<dbReference type="InterPro" id="IPR006674">
    <property type="entry name" value="HD_domain"/>
</dbReference>
<organism evidence="2 3">
    <name type="scientific">Methanococcus voltae</name>
    <dbReference type="NCBI Taxonomy" id="2188"/>
    <lineage>
        <taxon>Archaea</taxon>
        <taxon>Methanobacteriati</taxon>
        <taxon>Methanobacteriota</taxon>
        <taxon>Methanomada group</taxon>
        <taxon>Methanococci</taxon>
        <taxon>Methanococcales</taxon>
        <taxon>Methanococcaceae</taxon>
        <taxon>Methanococcus</taxon>
    </lineage>
</organism>
<dbReference type="GO" id="GO:0008832">
    <property type="term" value="F:dGTPase activity"/>
    <property type="evidence" value="ECO:0007669"/>
    <property type="project" value="TreeGrafter"/>
</dbReference>
<dbReference type="PANTHER" id="PTHR11373:SF4">
    <property type="entry name" value="DEOXYNUCLEOSIDE TRIPHOSPHATE TRIPHOSPHOHYDROLASE SAMHD1"/>
    <property type="match status" value="1"/>
</dbReference>
<dbReference type="InterPro" id="IPR050135">
    <property type="entry name" value="dGTPase-like"/>
</dbReference>
<protein>
    <submittedName>
        <fullName evidence="2">HD superfamily phosphohydrolase</fullName>
    </submittedName>
</protein>
<dbReference type="RefSeq" id="WP_209591354.1">
    <property type="nucleotide sequence ID" value="NZ_JAGGMU010000003.1"/>
</dbReference>
<comment type="caution">
    <text evidence="2">The sequence shown here is derived from an EMBL/GenBank/DDBJ whole genome shotgun (WGS) entry which is preliminary data.</text>
</comment>
<evidence type="ECO:0000313" key="2">
    <source>
        <dbReference type="EMBL" id="MBP2201835.1"/>
    </source>
</evidence>
<dbReference type="OrthoDB" id="8895at2157"/>
<dbReference type="SMART" id="SM00471">
    <property type="entry name" value="HDc"/>
    <property type="match status" value="1"/>
</dbReference>